<dbReference type="EMBL" id="CP151767">
    <property type="protein sequence ID" value="WZU67072.1"/>
    <property type="molecule type" value="Genomic_DNA"/>
</dbReference>
<dbReference type="RefSeq" id="WP_342076384.1">
    <property type="nucleotide sequence ID" value="NZ_CP151767.2"/>
</dbReference>
<dbReference type="KEGG" id="yrh:AABB31_19260"/>
<protein>
    <submittedName>
        <fullName evidence="2">VOC family protein</fullName>
    </submittedName>
</protein>
<dbReference type="Pfam" id="PF00903">
    <property type="entry name" value="Glyoxalase"/>
    <property type="match status" value="1"/>
</dbReference>
<evidence type="ECO:0000313" key="3">
    <source>
        <dbReference type="Proteomes" id="UP001470809"/>
    </source>
</evidence>
<reference evidence="2" key="1">
    <citation type="submission" date="2024-08" db="EMBL/GenBank/DDBJ databases">
        <title>Phylogenomic analyses of a clade within the roseobacter group suggest taxonomic reassignments of species of the genera Aestuariivita, Citreicella, Loktanella, Nautella, Pelagibaca, Ruegeria, Thalassobius, Thiobacimonas and Tropicibacter, and the proposal o.</title>
        <authorList>
            <person name="Jeon C.O."/>
        </authorList>
    </citation>
    <scope>NUCLEOTIDE SEQUENCE</scope>
    <source>
        <strain evidence="2">SS1-5</strain>
    </source>
</reference>
<evidence type="ECO:0000313" key="2">
    <source>
        <dbReference type="EMBL" id="WZU67072.1"/>
    </source>
</evidence>
<dbReference type="InterPro" id="IPR029068">
    <property type="entry name" value="Glyas_Bleomycin-R_OHBP_Dase"/>
</dbReference>
<dbReference type="AlphaFoldDB" id="A0AAN0MCR0"/>
<sequence length="136" mass="14860">MQINPYLTMNGTALAALTFYADALGGKIEGVMRFSEIPDGTEIPPGQEDRLAHGRLEFAGGSLMISDDFEDKPITYSGFNIQTDWPTVAQAQQAFEKMAAGGTVIMPFEPTFWAAGFGMLRDKFGVSWMFNCESDG</sequence>
<dbReference type="Proteomes" id="UP001470809">
    <property type="component" value="Chromosome"/>
</dbReference>
<dbReference type="InterPro" id="IPR028973">
    <property type="entry name" value="PhnB-like"/>
</dbReference>
<proteinExistence type="predicted"/>
<feature type="domain" description="Glyoxalase/fosfomycin resistance/dioxygenase" evidence="1">
    <location>
        <begin position="13"/>
        <end position="130"/>
    </location>
</feature>
<name>A0AAN0MCR0_9RHOB</name>
<evidence type="ECO:0000259" key="1">
    <source>
        <dbReference type="Pfam" id="PF00903"/>
    </source>
</evidence>
<dbReference type="CDD" id="cd06588">
    <property type="entry name" value="PhnB_like"/>
    <property type="match status" value="1"/>
</dbReference>
<gene>
    <name evidence="2" type="ORF">AABB31_19260</name>
</gene>
<dbReference type="InterPro" id="IPR004360">
    <property type="entry name" value="Glyas_Fos-R_dOase_dom"/>
</dbReference>
<dbReference type="SUPFAM" id="SSF54593">
    <property type="entry name" value="Glyoxalase/Bleomycin resistance protein/Dihydroxybiphenyl dioxygenase"/>
    <property type="match status" value="1"/>
</dbReference>
<dbReference type="PANTHER" id="PTHR33990:SF1">
    <property type="entry name" value="PROTEIN YJDN"/>
    <property type="match status" value="1"/>
</dbReference>
<dbReference type="PANTHER" id="PTHR33990">
    <property type="entry name" value="PROTEIN YJDN-RELATED"/>
    <property type="match status" value="1"/>
</dbReference>
<accession>A0AAN0MCR0</accession>
<keyword evidence="3" id="KW-1185">Reference proteome</keyword>
<dbReference type="Gene3D" id="3.10.180.10">
    <property type="entry name" value="2,3-Dihydroxybiphenyl 1,2-Dioxygenase, domain 1"/>
    <property type="match status" value="1"/>
</dbReference>
<organism evidence="2 3">
    <name type="scientific">Yoonia rhodophyticola</name>
    <dbReference type="NCBI Taxonomy" id="3137370"/>
    <lineage>
        <taxon>Bacteria</taxon>
        <taxon>Pseudomonadati</taxon>
        <taxon>Pseudomonadota</taxon>
        <taxon>Alphaproteobacteria</taxon>
        <taxon>Rhodobacterales</taxon>
        <taxon>Paracoccaceae</taxon>
        <taxon>Yoonia</taxon>
    </lineage>
</organism>